<dbReference type="SUPFAM" id="SSF51294">
    <property type="entry name" value="Hedgehog/intein (Hint) domain"/>
    <property type="match status" value="1"/>
</dbReference>
<dbReference type="VEuPathDB" id="FungiDB:SAPIO_CDS8884"/>
<feature type="region of interest" description="Disordered" evidence="1">
    <location>
        <begin position="1065"/>
        <end position="1097"/>
    </location>
</feature>
<dbReference type="Proteomes" id="UP000028545">
    <property type="component" value="Unassembled WGS sequence"/>
</dbReference>
<feature type="compositionally biased region" description="Acidic residues" evidence="1">
    <location>
        <begin position="1836"/>
        <end position="1855"/>
    </location>
</feature>
<proteinExistence type="predicted"/>
<sequence length="1915" mass="211124">MAALAQEVVASLCAIEAFPVLEFGDRLSNFARNAPAVSTLKRDIRLRPEFGPPISTTSISGRDQSDALNRLAVQSVVVAITGLNSTADKSRFKECVKGADASYGTFVDLSKAALILYEEHINWRLEADSLPTLEELFQTPDFLTHFNKKITDPRFVADVVVLDLVKPQKAICTTLMFVAEYLKQGPAMTPILGSDNFEKSASGQILASWIQTMLIDSAAGVEYSPKDLFNFSVEVASLVAVPVDAQGKHLESSGLPMRSLVMSKTFKGAAKAARMRKAKMGKAVSPNGDASGPSSEDSDFDDMIDEGQKHFKSIVTRLQLRWPVIQDGWEGAVKKNATVSSQTSRTVTRTTPGHGSDNPNTPFPDRQIPKAEQTKKYTEVTTITGQPLAEWTAKARSIYPDVFTNRAPRTSDVQLIPIRSGGGGGCFKPGTMIATDKGNVAIETIVEGTRVLTHAHGQRFGVTSDEDVTVTAEDEFLVGFNNEGVFATKGHMFHTTTGLRAVDPNAAVEENAWVEVGKLRVGHVLYRLSPDGQSYDLVPIESIQIEHMPDLKTVHGLHLREGDRSYHADGFLVAVNYPEITIKSVARALLQLDRPERVKILYGLRELWPLFGKLGLKGVDQLLHKELRTARHGRMKTKRHMPRLNLQDLRRTLKLEACESIVKTCSAPDGYQLPSVEIFDGVLVLDGRPVERTTFDTVKNTLQWSREVPGVGFEHGLIEFRQHGLDVRGAVLISDDENPTNNCELDGSCVVAFKTRSAPTSKRPATKSQGGPADAIAAAESRASLPIKNGKGPMPIPRPKLTRPPKNDKGPMPIPIPIPTPIPDIDENPSPNPSPISNGDNAEGNEVSLLDLEDGELVSSWDEEWYFDTYVDSVVWPPEAETRETCVDPHFFSKFGLGIYYSEKENGLPIPSVLLSELDQLVVDYNATVERYKQLPSFYNSYIVETPDKRMRFKIEITSPAVISALSDQHVGPATPTELGTFPTKNLTFTKIGSSVVIPLLFVEADLEFDRFRSELHGAVYEFNGEMAGFLGDKYCMEGYEPEFFFSAAEVNEKRGALSMSMARPAATEAPGSETLVEKRATSARNTQPAAVTGSLARAANTPSNQVVETSQTVFEDLMFYYMDDKDVENFTTSKKPTSDKFPDGLLNSMTSDMQGWLKNVYGKAYITYSLSQMNSKTEEGLRKKLTEAEKQKIWYFWEGNGPKCLANQDMYNKINERVSLFVTRDILDKVDDDWRKDFLDTSPEKPWAQQMLEKLDNESYLRQKIVPGLSTGSGNILNRWCIVAQALSPNFLQEDERDFAGELYLSLHSQFLAISQLAATDIPADILGYESGEWIIDAIGHLMDLVEDGASELDDEVRAMFLEDLNGLYEDMNLTDETAEERRIQVLQSFAVAVTQISQILQGLGSIMMTWGPSDRIHKAINLAFQNMQNFSLKRLAKMRGFLTVGAGVGVLILTLNISSEWKNMTPEQRVACALDLTKAYADLLAGATTIFRDYQVVKQGHAAAMESDVLDQLFTKRLRKTKLNIRLQRKLNTTLNPATGAIDVIDAEKQARLGHMEALINDEVRKGKYLNSADLRVINNEKLSARKDLLPGGKRAEQLRRSNCSVTTFGAICFALGVASFIASTISLSKDMKNMTTRGRRLARAQIAFMALGVVLELMGFFVSSLMVPFAGIVIAIVGLILGFLFAREEEPPLTPTEEFIEKEAKPLCAGLDDPPGASLKYAVKTPSSAWKGNQEVVVVVVEGRNTTSEPVSFKSASVLFSTGDDDVCLLKELGLEENGVQEQLNASGAFSRGNMWIEKFGTLDSKLVETGLLKDQFSETFESYRYSLYPVDPPEESEGGDGDEAEGEDGGLPEDPVIVVPGNSGFRWVVKGTVNPVMTVGGKKQDGESTIEIIESLPNGDKTRVMFKIQRT</sequence>
<name>A0A084FXV7_PSEDA</name>
<feature type="region of interest" description="Disordered" evidence="1">
    <location>
        <begin position="756"/>
        <end position="844"/>
    </location>
</feature>
<gene>
    <name evidence="3" type="ORF">SAPIO_CDS8884</name>
</gene>
<dbReference type="OMA" id="WELFGQY"/>
<protein>
    <submittedName>
        <fullName evidence="3">Uncharacterized protein</fullName>
    </submittedName>
</protein>
<dbReference type="GeneID" id="27727956"/>
<feature type="compositionally biased region" description="Low complexity" evidence="1">
    <location>
        <begin position="338"/>
        <end position="351"/>
    </location>
</feature>
<dbReference type="KEGG" id="sapo:SAPIO_CDS8884"/>
<dbReference type="InterPro" id="IPR036844">
    <property type="entry name" value="Hint_dom_sf"/>
</dbReference>
<keyword evidence="2" id="KW-0812">Transmembrane</keyword>
<feature type="region of interest" description="Disordered" evidence="1">
    <location>
        <begin position="335"/>
        <end position="374"/>
    </location>
</feature>
<organism evidence="3 4">
    <name type="scientific">Pseudallescheria apiosperma</name>
    <name type="common">Scedosporium apiospermum</name>
    <dbReference type="NCBI Taxonomy" id="563466"/>
    <lineage>
        <taxon>Eukaryota</taxon>
        <taxon>Fungi</taxon>
        <taxon>Dikarya</taxon>
        <taxon>Ascomycota</taxon>
        <taxon>Pezizomycotina</taxon>
        <taxon>Sordariomycetes</taxon>
        <taxon>Hypocreomycetidae</taxon>
        <taxon>Microascales</taxon>
        <taxon>Microascaceae</taxon>
        <taxon>Scedosporium</taxon>
    </lineage>
</organism>
<evidence type="ECO:0000313" key="4">
    <source>
        <dbReference type="Proteomes" id="UP000028545"/>
    </source>
</evidence>
<dbReference type="EMBL" id="JOWA01000132">
    <property type="protein sequence ID" value="KEZ39919.1"/>
    <property type="molecule type" value="Genomic_DNA"/>
</dbReference>
<dbReference type="Gene3D" id="2.170.16.10">
    <property type="entry name" value="Hedgehog/Intein (Hint) domain"/>
    <property type="match status" value="1"/>
</dbReference>
<keyword evidence="4" id="KW-1185">Reference proteome</keyword>
<dbReference type="GO" id="GO:0016539">
    <property type="term" value="P:intein-mediated protein splicing"/>
    <property type="evidence" value="ECO:0007669"/>
    <property type="project" value="InterPro"/>
</dbReference>
<feature type="transmembrane region" description="Helical" evidence="2">
    <location>
        <begin position="1608"/>
        <end position="1628"/>
    </location>
</feature>
<dbReference type="OrthoDB" id="5383572at2759"/>
<dbReference type="RefSeq" id="XP_016639718.1">
    <property type="nucleotide sequence ID" value="XM_016790415.1"/>
</dbReference>
<feature type="region of interest" description="Disordered" evidence="1">
    <location>
        <begin position="277"/>
        <end position="300"/>
    </location>
</feature>
<keyword evidence="2" id="KW-0472">Membrane</keyword>
<dbReference type="PROSITE" id="PS50817">
    <property type="entry name" value="INTEIN_N_TER"/>
    <property type="match status" value="1"/>
</dbReference>
<dbReference type="InterPro" id="IPR006141">
    <property type="entry name" value="Intein_N"/>
</dbReference>
<feature type="transmembrane region" description="Helical" evidence="2">
    <location>
        <begin position="1649"/>
        <end position="1666"/>
    </location>
</feature>
<keyword evidence="2" id="KW-1133">Transmembrane helix</keyword>
<dbReference type="HOGENOM" id="CLU_001028_0_0_1"/>
<comment type="caution">
    <text evidence="3">The sequence shown here is derived from an EMBL/GenBank/DDBJ whole genome shotgun (WGS) entry which is preliminary data.</text>
</comment>
<evidence type="ECO:0000256" key="1">
    <source>
        <dbReference type="SAM" id="MobiDB-lite"/>
    </source>
</evidence>
<reference evidence="3 4" key="1">
    <citation type="journal article" date="2014" name="Genome Announc.">
        <title>Draft genome sequence of the pathogenic fungus Scedosporium apiospermum.</title>
        <authorList>
            <person name="Vandeputte P."/>
            <person name="Ghamrawi S."/>
            <person name="Rechenmann M."/>
            <person name="Iltis A."/>
            <person name="Giraud S."/>
            <person name="Fleury M."/>
            <person name="Thornton C."/>
            <person name="Delhaes L."/>
            <person name="Meyer W."/>
            <person name="Papon N."/>
            <person name="Bouchara J.P."/>
        </authorList>
    </citation>
    <scope>NUCLEOTIDE SEQUENCE [LARGE SCALE GENOMIC DNA]</scope>
    <source>
        <strain evidence="3 4">IHEM 14462</strain>
    </source>
</reference>
<feature type="compositionally biased region" description="Pro residues" evidence="1">
    <location>
        <begin position="812"/>
        <end position="822"/>
    </location>
</feature>
<accession>A0A084FXV7</accession>
<evidence type="ECO:0000313" key="3">
    <source>
        <dbReference type="EMBL" id="KEZ39919.1"/>
    </source>
</evidence>
<feature type="compositionally biased region" description="Low complexity" evidence="1">
    <location>
        <begin position="773"/>
        <end position="783"/>
    </location>
</feature>
<feature type="transmembrane region" description="Helical" evidence="2">
    <location>
        <begin position="1672"/>
        <end position="1689"/>
    </location>
</feature>
<evidence type="ECO:0000256" key="2">
    <source>
        <dbReference type="SAM" id="Phobius"/>
    </source>
</evidence>
<feature type="region of interest" description="Disordered" evidence="1">
    <location>
        <begin position="1832"/>
        <end position="1858"/>
    </location>
</feature>